<dbReference type="SUPFAM" id="SSF56059">
    <property type="entry name" value="Glutathione synthetase ATP-binding domain-like"/>
    <property type="match status" value="1"/>
</dbReference>
<dbReference type="InterPro" id="IPR016185">
    <property type="entry name" value="PreATP-grasp_dom_sf"/>
</dbReference>
<evidence type="ECO:0000256" key="6">
    <source>
        <dbReference type="ARBA" id="ARBA00022516"/>
    </source>
</evidence>
<dbReference type="PROSITE" id="PS50975">
    <property type="entry name" value="ATP_GRASP"/>
    <property type="match status" value="1"/>
</dbReference>
<reference evidence="22" key="1">
    <citation type="journal article" date="2008" name="Proc. Natl. Acad. Sci. U.S.A.">
        <title>Whole-genome comparison of disease and carriage strains provides insights into virulence evolution in Neisseria meningitidis.</title>
        <authorList>
            <person name="Schoen C."/>
            <person name="Blom J."/>
            <person name="Claus H."/>
            <person name="Schramm-Glueck A."/>
            <person name="Brandt P."/>
            <person name="Mueller T."/>
            <person name="Goesmann A."/>
            <person name="Joseph B."/>
            <person name="Konietzny S."/>
            <person name="Kurzai O."/>
            <person name="Schmitt C."/>
            <person name="Friedrich T."/>
            <person name="Linke B."/>
            <person name="Vogel U."/>
            <person name="Frosch M."/>
        </authorList>
    </citation>
    <scope>NUCLEOTIDE SEQUENCE</scope>
    <source>
        <strain evidence="22">Alpha275</strain>
    </source>
</reference>
<comment type="catalytic activity">
    <reaction evidence="17 19">
        <text>N(6)-biotinyl-L-lysyl-[protein] + hydrogencarbonate + ATP = N(6)-carboxybiotinyl-L-lysyl-[protein] + ADP + phosphate + H(+)</text>
        <dbReference type="Rhea" id="RHEA:13501"/>
        <dbReference type="Rhea" id="RHEA-COMP:10505"/>
        <dbReference type="Rhea" id="RHEA-COMP:10506"/>
        <dbReference type="ChEBI" id="CHEBI:15378"/>
        <dbReference type="ChEBI" id="CHEBI:17544"/>
        <dbReference type="ChEBI" id="CHEBI:30616"/>
        <dbReference type="ChEBI" id="CHEBI:43474"/>
        <dbReference type="ChEBI" id="CHEBI:83144"/>
        <dbReference type="ChEBI" id="CHEBI:83145"/>
        <dbReference type="ChEBI" id="CHEBI:456216"/>
        <dbReference type="EC" id="6.3.4.14"/>
    </reaction>
</comment>
<gene>
    <name evidence="22" type="primary">accC</name>
    <name evidence="22" type="ORF">NMW_0869</name>
</gene>
<evidence type="ECO:0000256" key="10">
    <source>
        <dbReference type="ARBA" id="ARBA00022832"/>
    </source>
</evidence>
<dbReference type="PROSITE" id="PS50979">
    <property type="entry name" value="BC"/>
    <property type="match status" value="1"/>
</dbReference>
<dbReference type="InterPro" id="IPR011054">
    <property type="entry name" value="Rudment_hybrid_motif"/>
</dbReference>
<evidence type="ECO:0000256" key="13">
    <source>
        <dbReference type="ARBA" id="ARBA00023098"/>
    </source>
</evidence>
<keyword evidence="11 18" id="KW-0067">ATP-binding</keyword>
<dbReference type="SUPFAM" id="SSF52440">
    <property type="entry name" value="PreATP-grasp domain"/>
    <property type="match status" value="1"/>
</dbReference>
<keyword evidence="13 19" id="KW-0443">Lipid metabolism</keyword>
<evidence type="ECO:0000256" key="19">
    <source>
        <dbReference type="RuleBase" id="RU365063"/>
    </source>
</evidence>
<keyword evidence="15 19" id="KW-0092">Biotin</keyword>
<keyword evidence="10 19" id="KW-0276">Fatty acid metabolism</keyword>
<keyword evidence="14 19" id="KW-0275">Fatty acid biosynthesis</keyword>
<protein>
    <recommendedName>
        <fullName evidence="5 19">Biotin carboxylase</fullName>
        <ecNumber evidence="4 19">6.3.4.14</ecNumber>
    </recommendedName>
    <alternativeName>
        <fullName evidence="16 19">Acetyl-coenzyme A carboxylase biotin carboxylase subunit A</fullName>
    </alternativeName>
</protein>
<evidence type="ECO:0000256" key="15">
    <source>
        <dbReference type="ARBA" id="ARBA00023267"/>
    </source>
</evidence>
<proteinExistence type="predicted"/>
<evidence type="ECO:0000256" key="4">
    <source>
        <dbReference type="ARBA" id="ARBA00013263"/>
    </source>
</evidence>
<keyword evidence="6 19" id="KW-0444">Lipid biosynthesis</keyword>
<dbReference type="Pfam" id="PF02786">
    <property type="entry name" value="CPSase_L_D2"/>
    <property type="match status" value="1"/>
</dbReference>
<dbReference type="InterPro" id="IPR013815">
    <property type="entry name" value="ATP_grasp_subdomain_1"/>
</dbReference>
<dbReference type="InterPro" id="IPR011761">
    <property type="entry name" value="ATP-grasp"/>
</dbReference>
<dbReference type="InterPro" id="IPR051602">
    <property type="entry name" value="ACC_Biotin_Carboxylase"/>
</dbReference>
<dbReference type="Gene3D" id="3.30.1490.20">
    <property type="entry name" value="ATP-grasp fold, A domain"/>
    <property type="match status" value="1"/>
</dbReference>
<sequence length="454" mass="49853">MLKKVLIANRGEIALRVLRACREMGIATVAVHSEADKDSLHVKLADESVCIGPAASAQSYLNVPAIIAAAEVSCADAVHPGYGFLAENADFAEQVEQSGFTFIGPKPDTIRLMGDKVSAKHAMIAAGVPCVPGSDGALPDDGEEILKIADKVGYPVIIKASGGGGGRGMRVVEKKEDLLQSVEMTKAEAGAAFGNPMVYMERYLQRPRHVEIQVIADEHGNAVYLAERDCSLQRRHQKVIEEAPAPFITEEERAKIGNACADACKRIGYRGAGTFEFLYEDGEFFFIEMNTRVQVEHPVTELITGVDIVQEQLRIAAGLPLQYKQKDIQVEGHAFECRINAEDPYNFIPSPGPIESCHLPRRLRHPRGQPHLPRLPHPTVLRQPDRAKSAYTGKTREQAMAKMRVALAELAVTGIKTNTPLHRDLFADAGFQKGGVSIHYLEHWLEDRKAKQDK</sequence>
<keyword evidence="12" id="KW-0460">Magnesium</keyword>
<feature type="domain" description="ATP-grasp" evidence="20">
    <location>
        <begin position="120"/>
        <end position="317"/>
    </location>
</feature>
<dbReference type="Gene3D" id="3.30.470.20">
    <property type="entry name" value="ATP-grasp fold, B domain"/>
    <property type="match status" value="1"/>
</dbReference>
<evidence type="ECO:0000256" key="8">
    <source>
        <dbReference type="ARBA" id="ARBA00022723"/>
    </source>
</evidence>
<dbReference type="Gene3D" id="3.40.50.20">
    <property type="match status" value="1"/>
</dbReference>
<feature type="domain" description="Biotin carboxylation" evidence="21">
    <location>
        <begin position="1"/>
        <end position="446"/>
    </location>
</feature>
<dbReference type="NCBIfam" id="NF006367">
    <property type="entry name" value="PRK08591.1"/>
    <property type="match status" value="1"/>
</dbReference>
<evidence type="ECO:0000256" key="12">
    <source>
        <dbReference type="ARBA" id="ARBA00022842"/>
    </source>
</evidence>
<dbReference type="PROSITE" id="PS00867">
    <property type="entry name" value="CPSASE_2"/>
    <property type="match status" value="1"/>
</dbReference>
<comment type="function">
    <text evidence="1 19">This protein is a component of the acetyl coenzyme A carboxylase complex; first, biotin carboxylase catalyzes the carboxylation of the carrier protein and then the transcarboxylase transfers the carboxyl group to form malonyl-CoA.</text>
</comment>
<comment type="pathway">
    <text evidence="2 19">Lipid metabolism; malonyl-CoA biosynthesis; malonyl-CoA from acetyl-CoA: step 1/1.</text>
</comment>
<dbReference type="EC" id="6.3.4.14" evidence="4 19"/>
<comment type="subunit">
    <text evidence="3 19">Acetyl-CoA carboxylase is a heterohexamer of biotin carboxyl carrier protein, biotin carboxylase and the two subunits of carboxyl transferase in a 2:2 complex.</text>
</comment>
<evidence type="ECO:0000256" key="17">
    <source>
        <dbReference type="ARBA" id="ARBA00048600"/>
    </source>
</evidence>
<dbReference type="SMART" id="SM00878">
    <property type="entry name" value="Biotin_carb_C"/>
    <property type="match status" value="1"/>
</dbReference>
<evidence type="ECO:0000256" key="5">
    <source>
        <dbReference type="ARBA" id="ARBA00017242"/>
    </source>
</evidence>
<keyword evidence="9 18" id="KW-0547">Nucleotide-binding</keyword>
<organism evidence="22">
    <name type="scientific">Neisseria meningitidis alpha275</name>
    <dbReference type="NCBI Taxonomy" id="295996"/>
    <lineage>
        <taxon>Bacteria</taxon>
        <taxon>Pseudomonadati</taxon>
        <taxon>Pseudomonadota</taxon>
        <taxon>Betaproteobacteria</taxon>
        <taxon>Neisseriales</taxon>
        <taxon>Neisseriaceae</taxon>
        <taxon>Neisseria</taxon>
    </lineage>
</organism>
<dbReference type="InterPro" id="IPR005481">
    <property type="entry name" value="BC-like_N"/>
</dbReference>
<dbReference type="EMBL" id="AM889138">
    <property type="protein sequence ID" value="CBA06462.1"/>
    <property type="molecule type" value="Genomic_DNA"/>
</dbReference>
<dbReference type="NCBIfam" id="TIGR00514">
    <property type="entry name" value="accC"/>
    <property type="match status" value="1"/>
</dbReference>
<evidence type="ECO:0000256" key="14">
    <source>
        <dbReference type="ARBA" id="ARBA00023160"/>
    </source>
</evidence>
<evidence type="ECO:0000256" key="2">
    <source>
        <dbReference type="ARBA" id="ARBA00004956"/>
    </source>
</evidence>
<dbReference type="InterPro" id="IPR005482">
    <property type="entry name" value="Biotin_COase_C"/>
</dbReference>
<dbReference type="FunFam" id="3.40.50.20:FF:000010">
    <property type="entry name" value="Propionyl-CoA carboxylase subunit alpha"/>
    <property type="match status" value="1"/>
</dbReference>
<evidence type="ECO:0000256" key="11">
    <source>
        <dbReference type="ARBA" id="ARBA00022840"/>
    </source>
</evidence>
<keyword evidence="8" id="KW-0479">Metal-binding</keyword>
<dbReference type="PANTHER" id="PTHR48095">
    <property type="entry name" value="PYRUVATE CARBOXYLASE SUBUNIT A"/>
    <property type="match status" value="1"/>
</dbReference>
<dbReference type="AlphaFoldDB" id="C6SIU9"/>
<evidence type="ECO:0000259" key="21">
    <source>
        <dbReference type="PROSITE" id="PS50979"/>
    </source>
</evidence>
<evidence type="ECO:0000256" key="1">
    <source>
        <dbReference type="ARBA" id="ARBA00003761"/>
    </source>
</evidence>
<evidence type="ECO:0000256" key="16">
    <source>
        <dbReference type="ARBA" id="ARBA00033786"/>
    </source>
</evidence>
<evidence type="ECO:0000259" key="20">
    <source>
        <dbReference type="PROSITE" id="PS50975"/>
    </source>
</evidence>
<dbReference type="Pfam" id="PF02785">
    <property type="entry name" value="Biotin_carb_C"/>
    <property type="match status" value="1"/>
</dbReference>
<name>C6SIU9_NEIME</name>
<evidence type="ECO:0000256" key="7">
    <source>
        <dbReference type="ARBA" id="ARBA00022598"/>
    </source>
</evidence>
<dbReference type="InterPro" id="IPR004549">
    <property type="entry name" value="Acetyl_CoA_COase_biotin_COase"/>
</dbReference>
<dbReference type="PROSITE" id="PS00866">
    <property type="entry name" value="CPSASE_1"/>
    <property type="match status" value="1"/>
</dbReference>
<dbReference type="GO" id="GO:0004075">
    <property type="term" value="F:biotin carboxylase activity"/>
    <property type="evidence" value="ECO:0007669"/>
    <property type="project" value="UniProtKB-EC"/>
</dbReference>
<dbReference type="FunFam" id="3.30.1490.20:FF:000018">
    <property type="entry name" value="Biotin carboxylase"/>
    <property type="match status" value="1"/>
</dbReference>
<evidence type="ECO:0000313" key="22">
    <source>
        <dbReference type="EMBL" id="CBA06462.1"/>
    </source>
</evidence>
<dbReference type="InterPro" id="IPR011764">
    <property type="entry name" value="Biotin_carboxylation_dom"/>
</dbReference>
<dbReference type="GO" id="GO:0046872">
    <property type="term" value="F:metal ion binding"/>
    <property type="evidence" value="ECO:0007669"/>
    <property type="project" value="UniProtKB-KW"/>
</dbReference>
<dbReference type="GO" id="GO:0006633">
    <property type="term" value="P:fatty acid biosynthetic process"/>
    <property type="evidence" value="ECO:0007669"/>
    <property type="project" value="UniProtKB-KW"/>
</dbReference>
<accession>C6SIU9</accession>
<dbReference type="PANTHER" id="PTHR48095:SF2">
    <property type="entry name" value="BIOTIN CARBOXYLASE, CHLOROPLASTIC"/>
    <property type="match status" value="1"/>
</dbReference>
<dbReference type="GO" id="GO:0005524">
    <property type="term" value="F:ATP binding"/>
    <property type="evidence" value="ECO:0007669"/>
    <property type="project" value="UniProtKB-UniRule"/>
</dbReference>
<dbReference type="InterPro" id="IPR005479">
    <property type="entry name" value="CPAse_ATP-bd"/>
</dbReference>
<dbReference type="Pfam" id="PF00289">
    <property type="entry name" value="Biotin_carb_N"/>
    <property type="match status" value="1"/>
</dbReference>
<evidence type="ECO:0000256" key="3">
    <source>
        <dbReference type="ARBA" id="ARBA00011750"/>
    </source>
</evidence>
<evidence type="ECO:0000256" key="9">
    <source>
        <dbReference type="ARBA" id="ARBA00022741"/>
    </source>
</evidence>
<evidence type="ECO:0000256" key="18">
    <source>
        <dbReference type="PROSITE-ProRule" id="PRU00409"/>
    </source>
</evidence>
<keyword evidence="7 19" id="KW-0436">Ligase</keyword>
<dbReference type="UniPathway" id="UPA00655">
    <property type="reaction ID" value="UER00711"/>
</dbReference>
<dbReference type="SUPFAM" id="SSF51246">
    <property type="entry name" value="Rudiment single hybrid motif"/>
    <property type="match status" value="1"/>
</dbReference>
<dbReference type="GO" id="GO:2001295">
    <property type="term" value="P:malonyl-CoA biosynthetic process"/>
    <property type="evidence" value="ECO:0007669"/>
    <property type="project" value="UniProtKB-UniPathway"/>
</dbReference>